<dbReference type="InterPro" id="IPR001296">
    <property type="entry name" value="Glyco_trans_1"/>
</dbReference>
<dbReference type="GO" id="GO:0016757">
    <property type="term" value="F:glycosyltransferase activity"/>
    <property type="evidence" value="ECO:0007669"/>
    <property type="project" value="UniProtKB-KW"/>
</dbReference>
<evidence type="ECO:0000256" key="2">
    <source>
        <dbReference type="ARBA" id="ARBA00022679"/>
    </source>
</evidence>
<evidence type="ECO:0000259" key="4">
    <source>
        <dbReference type="Pfam" id="PF13439"/>
    </source>
</evidence>
<evidence type="ECO:0000259" key="3">
    <source>
        <dbReference type="Pfam" id="PF00534"/>
    </source>
</evidence>
<accession>A0A4R0GFX2</accession>
<evidence type="ECO:0000313" key="5">
    <source>
        <dbReference type="EMBL" id="TCB95926.1"/>
    </source>
</evidence>
<keyword evidence="1" id="KW-0328">Glycosyltransferase</keyword>
<gene>
    <name evidence="5" type="ORF">E0H26_17330</name>
</gene>
<feature type="domain" description="Glycosyltransferase subfamily 4-like N-terminal" evidence="4">
    <location>
        <begin position="32"/>
        <end position="220"/>
    </location>
</feature>
<comment type="caution">
    <text evidence="5">The sequence shown here is derived from an EMBL/GenBank/DDBJ whole genome shotgun (WGS) entry which is preliminary data.</text>
</comment>
<evidence type="ECO:0000256" key="1">
    <source>
        <dbReference type="ARBA" id="ARBA00022676"/>
    </source>
</evidence>
<protein>
    <submittedName>
        <fullName evidence="5">Glycosyltransferase family 1 protein</fullName>
    </submittedName>
</protein>
<name>A0A4R0GFX2_9ACTN</name>
<keyword evidence="6" id="KW-1185">Reference proteome</keyword>
<dbReference type="Gene3D" id="3.40.50.2000">
    <property type="entry name" value="Glycogen Phosphorylase B"/>
    <property type="match status" value="2"/>
</dbReference>
<dbReference type="Pfam" id="PF13439">
    <property type="entry name" value="Glyco_transf_4"/>
    <property type="match status" value="1"/>
</dbReference>
<reference evidence="5 6" key="1">
    <citation type="submission" date="2019-02" db="EMBL/GenBank/DDBJ databases">
        <title>Jishengella sp. nov., isolated from a root of Zingiber montanum.</title>
        <authorList>
            <person name="Kuncharoen N."/>
            <person name="Kudo T."/>
            <person name="Masahiro Y."/>
            <person name="Ohkuma M."/>
            <person name="Tanasupawat S."/>
        </authorList>
    </citation>
    <scope>NUCLEOTIDE SEQUENCE [LARGE SCALE GENOMIC DNA]</scope>
    <source>
        <strain evidence="5 6">PLAI 1-1</strain>
    </source>
</reference>
<dbReference type="InterPro" id="IPR028098">
    <property type="entry name" value="Glyco_trans_4-like_N"/>
</dbReference>
<proteinExistence type="predicted"/>
<dbReference type="Pfam" id="PF00534">
    <property type="entry name" value="Glycos_transf_1"/>
    <property type="match status" value="1"/>
</dbReference>
<dbReference type="EMBL" id="SJJR01000011">
    <property type="protein sequence ID" value="TCB95926.1"/>
    <property type="molecule type" value="Genomic_DNA"/>
</dbReference>
<dbReference type="CDD" id="cd03801">
    <property type="entry name" value="GT4_PimA-like"/>
    <property type="match status" value="1"/>
</dbReference>
<dbReference type="PANTHER" id="PTHR12526:SF637">
    <property type="entry name" value="GLYCOSYLTRANSFERASE EPSF-RELATED"/>
    <property type="match status" value="1"/>
</dbReference>
<organism evidence="5 6">
    <name type="scientific">Micromonospora zingiberis</name>
    <dbReference type="NCBI Taxonomy" id="2053011"/>
    <lineage>
        <taxon>Bacteria</taxon>
        <taxon>Bacillati</taxon>
        <taxon>Actinomycetota</taxon>
        <taxon>Actinomycetes</taxon>
        <taxon>Micromonosporales</taxon>
        <taxon>Micromonosporaceae</taxon>
        <taxon>Micromonospora</taxon>
    </lineage>
</organism>
<dbReference type="AlphaFoldDB" id="A0A4R0GFX2"/>
<dbReference type="Proteomes" id="UP000292274">
    <property type="component" value="Unassembled WGS sequence"/>
</dbReference>
<evidence type="ECO:0000313" key="6">
    <source>
        <dbReference type="Proteomes" id="UP000292274"/>
    </source>
</evidence>
<dbReference type="OrthoDB" id="5240531at2"/>
<keyword evidence="2 5" id="KW-0808">Transferase</keyword>
<sequence length="420" mass="45720">MTYGISERVRVEHSAESVRRVALVTHGLHRNGGVGTVVSWLRDGLRASGRFTVDLHDLATSAGDRSSRRLRAPRSWWRRSVLSGRADAPDERYWGANAVELEFMRYRPRRELTAALADYDLIQVVCGSPAWAAPVLAAGPPVVVQMATLARWERDSHPKSCGYALAGWRAAMTRITDRIERSTLHAVDAVLVENQPIFNWIEALGQPNVVLAPPGVDTDRFSPSPAGWRSDGYLLSVCRLAEPRKGLDRMVRGYAEILRTRPDAPPLVLAGKGRLEPSVAALIAELGLTHRIVVRPDVSAGDLPELYRGASVFLQTSYEEGLGMSVIEAMACGVPAVATATYGSRESVVDGRTGWLVPLEPAAEVSQFLAARVLDVLDQSGPGMAAAARHRCEQAFSQQVALGRFVETYDRLLGAGGARR</sequence>
<dbReference type="SUPFAM" id="SSF53756">
    <property type="entry name" value="UDP-Glycosyltransferase/glycogen phosphorylase"/>
    <property type="match status" value="1"/>
</dbReference>
<dbReference type="PANTHER" id="PTHR12526">
    <property type="entry name" value="GLYCOSYLTRANSFERASE"/>
    <property type="match status" value="1"/>
</dbReference>
<dbReference type="RefSeq" id="WP_131304759.1">
    <property type="nucleotide sequence ID" value="NZ_SJJR01000011.1"/>
</dbReference>
<feature type="domain" description="Glycosyl transferase family 1" evidence="3">
    <location>
        <begin position="233"/>
        <end position="360"/>
    </location>
</feature>